<accession>A0A7W8NJT2</accession>
<reference evidence="2 3" key="1">
    <citation type="submission" date="2020-08" db="EMBL/GenBank/DDBJ databases">
        <title>Genomic Encyclopedia of Type Strains, Phase IV (KMG-IV): sequencing the most valuable type-strain genomes for metagenomic binning, comparative biology and taxonomic classification.</title>
        <authorList>
            <person name="Goeker M."/>
        </authorList>
    </citation>
    <scope>NUCLEOTIDE SEQUENCE [LARGE SCALE GENOMIC DNA]</scope>
    <source>
        <strain evidence="2 3">DSM 27939</strain>
    </source>
</reference>
<feature type="compositionally biased region" description="Basic and acidic residues" evidence="1">
    <location>
        <begin position="56"/>
        <end position="74"/>
    </location>
</feature>
<proteinExistence type="predicted"/>
<comment type="caution">
    <text evidence="2">The sequence shown here is derived from an EMBL/GenBank/DDBJ whole genome shotgun (WGS) entry which is preliminary data.</text>
</comment>
<evidence type="ECO:0000256" key="1">
    <source>
        <dbReference type="SAM" id="MobiDB-lite"/>
    </source>
</evidence>
<gene>
    <name evidence="2" type="ORF">HNQ08_005551</name>
</gene>
<protein>
    <submittedName>
        <fullName evidence="2">Uncharacterized protein</fullName>
    </submittedName>
</protein>
<evidence type="ECO:0000313" key="2">
    <source>
        <dbReference type="EMBL" id="MBB5366422.1"/>
    </source>
</evidence>
<feature type="region of interest" description="Disordered" evidence="1">
    <location>
        <begin position="56"/>
        <end position="82"/>
    </location>
</feature>
<keyword evidence="3" id="KW-1185">Reference proteome</keyword>
<dbReference type="AlphaFoldDB" id="A0A7W8NJT2"/>
<dbReference type="EMBL" id="JACHFL010000042">
    <property type="protein sequence ID" value="MBB5366422.1"/>
    <property type="molecule type" value="Genomic_DNA"/>
</dbReference>
<name>A0A7W8NJT2_9DEIO</name>
<evidence type="ECO:0000313" key="3">
    <source>
        <dbReference type="Proteomes" id="UP000552709"/>
    </source>
</evidence>
<organism evidence="2 3">
    <name type="scientific">Deinococcus humi</name>
    <dbReference type="NCBI Taxonomy" id="662880"/>
    <lineage>
        <taxon>Bacteria</taxon>
        <taxon>Thermotogati</taxon>
        <taxon>Deinococcota</taxon>
        <taxon>Deinococci</taxon>
        <taxon>Deinococcales</taxon>
        <taxon>Deinococcaceae</taxon>
        <taxon>Deinococcus</taxon>
    </lineage>
</organism>
<dbReference type="RefSeq" id="WP_184138430.1">
    <property type="nucleotide sequence ID" value="NZ_JACHFL010000042.1"/>
</dbReference>
<dbReference type="Proteomes" id="UP000552709">
    <property type="component" value="Unassembled WGS sequence"/>
</dbReference>
<sequence>MLDVLWMLGVNRVIGVLRLVEVLVIPRWSELEPSGCRLSTQVGQWSSQDAGLWRGFWEDTHDHGTPEPEPERPKGRVHALRSQPKRKKILRMEWTGGDADIDKRLIHVQALEPNAEHAVEVSGDMHPAIQVGLGGEAQRKMICPLLRKIKISGQLKIKAVFRGEILDPLSSRHPVHRTLTGQSELREFAGRGENTKFHCPAF</sequence>